<gene>
    <name evidence="3" type="ORF">CVT26_008839</name>
</gene>
<feature type="compositionally biased region" description="Pro residues" evidence="1">
    <location>
        <begin position="1"/>
        <end position="12"/>
    </location>
</feature>
<dbReference type="InParanoid" id="A0A409YGH2"/>
<dbReference type="STRING" id="231916.A0A409YGH2"/>
<accession>A0A409YGH2</accession>
<dbReference type="OrthoDB" id="2527272at2759"/>
<evidence type="ECO:0000313" key="4">
    <source>
        <dbReference type="Proteomes" id="UP000284706"/>
    </source>
</evidence>
<comment type="caution">
    <text evidence="3">The sequence shown here is derived from an EMBL/GenBank/DDBJ whole genome shotgun (WGS) entry which is preliminary data.</text>
</comment>
<keyword evidence="4" id="KW-1185">Reference proteome</keyword>
<feature type="non-terminal residue" evidence="3">
    <location>
        <position position="1"/>
    </location>
</feature>
<feature type="domain" description="CxC6 like cysteine cluster associated with KDZ" evidence="2">
    <location>
        <begin position="40"/>
        <end position="102"/>
    </location>
</feature>
<reference evidence="3 4" key="1">
    <citation type="journal article" date="2018" name="Evol. Lett.">
        <title>Horizontal gene cluster transfer increased hallucinogenic mushroom diversity.</title>
        <authorList>
            <person name="Reynolds H.T."/>
            <person name="Vijayakumar V."/>
            <person name="Gluck-Thaler E."/>
            <person name="Korotkin H.B."/>
            <person name="Matheny P.B."/>
            <person name="Slot J.C."/>
        </authorList>
    </citation>
    <scope>NUCLEOTIDE SEQUENCE [LARGE SCALE GENOMIC DNA]</scope>
    <source>
        <strain evidence="3 4">SRW20</strain>
    </source>
</reference>
<proteinExistence type="predicted"/>
<organism evidence="3 4">
    <name type="scientific">Gymnopilus dilepis</name>
    <dbReference type="NCBI Taxonomy" id="231916"/>
    <lineage>
        <taxon>Eukaryota</taxon>
        <taxon>Fungi</taxon>
        <taxon>Dikarya</taxon>
        <taxon>Basidiomycota</taxon>
        <taxon>Agaricomycotina</taxon>
        <taxon>Agaricomycetes</taxon>
        <taxon>Agaricomycetidae</taxon>
        <taxon>Agaricales</taxon>
        <taxon>Agaricineae</taxon>
        <taxon>Hymenogastraceae</taxon>
        <taxon>Gymnopilus</taxon>
    </lineage>
</organism>
<dbReference type="InterPro" id="IPR040898">
    <property type="entry name" value="CxC6"/>
</dbReference>
<evidence type="ECO:0000259" key="2">
    <source>
        <dbReference type="Pfam" id="PF18721"/>
    </source>
</evidence>
<name>A0A409YGH2_9AGAR</name>
<protein>
    <recommendedName>
        <fullName evidence="2">CxC6 like cysteine cluster associated with KDZ domain-containing protein</fullName>
    </recommendedName>
</protein>
<dbReference type="EMBL" id="NHYE01000874">
    <property type="protein sequence ID" value="PPR02082.1"/>
    <property type="molecule type" value="Genomic_DNA"/>
</dbReference>
<sequence>QPGHLAPPPPAQVPNGFPQQPGQEIAPPDGQPRGYVRLAVMDGKTVGHRICALSTCKKALVNYKNGRFCEDHLHLRNICGIIPCGRGVSSRGDLTCDDPNHRVRRVMRRQQEAREANPTGALAGPVLQVEQRLPNLGETEGNQVVHTFRARSVYCLQTVQWACGIPIGWGKCYNAESSPQVLAILKSIWQGQDDFRPSFIAYDDACDLLRHIVTQDARDPWLRTTKFIVDAWHYIGHKATDILCRNWCNPAPKNGSQPDLVLVQTDDNGQRHMTRAFNTEAAEQLNSWLDGFEAQLRQMTDVNYDIFIHAIMLVYKEHIEFKIRKKGMELPDDFWDE</sequence>
<evidence type="ECO:0000256" key="1">
    <source>
        <dbReference type="SAM" id="MobiDB-lite"/>
    </source>
</evidence>
<dbReference type="AlphaFoldDB" id="A0A409YGH2"/>
<feature type="region of interest" description="Disordered" evidence="1">
    <location>
        <begin position="1"/>
        <end position="32"/>
    </location>
</feature>
<dbReference type="Proteomes" id="UP000284706">
    <property type="component" value="Unassembled WGS sequence"/>
</dbReference>
<evidence type="ECO:0000313" key="3">
    <source>
        <dbReference type="EMBL" id="PPR02082.1"/>
    </source>
</evidence>
<dbReference type="Pfam" id="PF18721">
    <property type="entry name" value="CxC6"/>
    <property type="match status" value="1"/>
</dbReference>